<dbReference type="EMBL" id="JANPWB010000003">
    <property type="protein sequence ID" value="KAJ1203382.1"/>
    <property type="molecule type" value="Genomic_DNA"/>
</dbReference>
<feature type="region of interest" description="Disordered" evidence="1">
    <location>
        <begin position="1"/>
        <end position="41"/>
    </location>
</feature>
<evidence type="ECO:0000256" key="1">
    <source>
        <dbReference type="SAM" id="MobiDB-lite"/>
    </source>
</evidence>
<dbReference type="AlphaFoldDB" id="A0AAV7VRV0"/>
<protein>
    <submittedName>
        <fullName evidence="2">Uncharacterized protein</fullName>
    </submittedName>
</protein>
<evidence type="ECO:0000313" key="2">
    <source>
        <dbReference type="EMBL" id="KAJ1203382.1"/>
    </source>
</evidence>
<gene>
    <name evidence="2" type="ORF">NDU88_007169</name>
</gene>
<accession>A0AAV7VRV0</accession>
<organism evidence="2 3">
    <name type="scientific">Pleurodeles waltl</name>
    <name type="common">Iberian ribbed newt</name>
    <dbReference type="NCBI Taxonomy" id="8319"/>
    <lineage>
        <taxon>Eukaryota</taxon>
        <taxon>Metazoa</taxon>
        <taxon>Chordata</taxon>
        <taxon>Craniata</taxon>
        <taxon>Vertebrata</taxon>
        <taxon>Euteleostomi</taxon>
        <taxon>Amphibia</taxon>
        <taxon>Batrachia</taxon>
        <taxon>Caudata</taxon>
        <taxon>Salamandroidea</taxon>
        <taxon>Salamandridae</taxon>
        <taxon>Pleurodelinae</taxon>
        <taxon>Pleurodeles</taxon>
    </lineage>
</organism>
<name>A0AAV7VRV0_PLEWA</name>
<dbReference type="Proteomes" id="UP001066276">
    <property type="component" value="Chromosome 2_1"/>
</dbReference>
<evidence type="ECO:0000313" key="3">
    <source>
        <dbReference type="Proteomes" id="UP001066276"/>
    </source>
</evidence>
<comment type="caution">
    <text evidence="2">The sequence shown here is derived from an EMBL/GenBank/DDBJ whole genome shotgun (WGS) entry which is preliminary data.</text>
</comment>
<reference evidence="2" key="1">
    <citation type="journal article" date="2022" name="bioRxiv">
        <title>Sequencing and chromosome-scale assembly of the giantPleurodeles waltlgenome.</title>
        <authorList>
            <person name="Brown T."/>
            <person name="Elewa A."/>
            <person name="Iarovenko S."/>
            <person name="Subramanian E."/>
            <person name="Araus A.J."/>
            <person name="Petzold A."/>
            <person name="Susuki M."/>
            <person name="Suzuki K.-i.T."/>
            <person name="Hayashi T."/>
            <person name="Toyoda A."/>
            <person name="Oliveira C."/>
            <person name="Osipova E."/>
            <person name="Leigh N.D."/>
            <person name="Simon A."/>
            <person name="Yun M.H."/>
        </authorList>
    </citation>
    <scope>NUCLEOTIDE SEQUENCE</scope>
    <source>
        <strain evidence="2">20211129_DDA</strain>
        <tissue evidence="2">Liver</tissue>
    </source>
</reference>
<keyword evidence="3" id="KW-1185">Reference proteome</keyword>
<proteinExistence type="predicted"/>
<sequence length="66" mass="7239">MGRHRQTAALQGNTMEEYPTPVPLPQRQTRFGRPKGVLGTPVSVEEPSQAERLGAIQGSRVALKTR</sequence>